<gene>
    <name evidence="2" type="ORF">ISF6_2241</name>
</gene>
<dbReference type="EMBL" id="BBYR01000035">
    <property type="protein sequence ID" value="GAP36401.1"/>
    <property type="molecule type" value="Genomic_DNA"/>
</dbReference>
<dbReference type="CDD" id="cd03814">
    <property type="entry name" value="GT4-like"/>
    <property type="match status" value="1"/>
</dbReference>
<reference evidence="3" key="1">
    <citation type="submission" date="2015-07" db="EMBL/GenBank/DDBJ databases">
        <title>Discovery of a poly(ethylene terephthalate assimilation.</title>
        <authorList>
            <person name="Yoshida S."/>
            <person name="Hiraga K."/>
            <person name="Takehana T."/>
            <person name="Taniguchi I."/>
            <person name="Yamaji H."/>
            <person name="Maeda Y."/>
            <person name="Toyohara K."/>
            <person name="Miyamoto K."/>
            <person name="Kimura Y."/>
            <person name="Oda K."/>
        </authorList>
    </citation>
    <scope>NUCLEOTIDE SEQUENCE [LARGE SCALE GENOMIC DNA]</scope>
    <source>
        <strain evidence="3">NBRC 110686 / TISTR 2288 / 201-F6</strain>
    </source>
</reference>
<organism evidence="2 3">
    <name type="scientific">Piscinibacter sakaiensis</name>
    <name type="common">Ideonella sakaiensis</name>
    <dbReference type="NCBI Taxonomy" id="1547922"/>
    <lineage>
        <taxon>Bacteria</taxon>
        <taxon>Pseudomonadati</taxon>
        <taxon>Pseudomonadota</taxon>
        <taxon>Betaproteobacteria</taxon>
        <taxon>Burkholderiales</taxon>
        <taxon>Sphaerotilaceae</taxon>
        <taxon>Piscinibacter</taxon>
    </lineage>
</organism>
<dbReference type="Pfam" id="PF13439">
    <property type="entry name" value="Glyco_transf_4"/>
    <property type="match status" value="1"/>
</dbReference>
<dbReference type="InterPro" id="IPR028098">
    <property type="entry name" value="Glyco_trans_4-like_N"/>
</dbReference>
<dbReference type="InterPro" id="IPR050194">
    <property type="entry name" value="Glycosyltransferase_grp1"/>
</dbReference>
<accession>A0A0K8P192</accession>
<dbReference type="AlphaFoldDB" id="A0A0K8P192"/>
<feature type="domain" description="Glycosyltransferase subfamily 4-like N-terminal" evidence="1">
    <location>
        <begin position="17"/>
        <end position="184"/>
    </location>
</feature>
<evidence type="ECO:0000259" key="1">
    <source>
        <dbReference type="Pfam" id="PF13439"/>
    </source>
</evidence>
<dbReference type="SUPFAM" id="SSF53756">
    <property type="entry name" value="UDP-Glycosyltransferase/glycogen phosphorylase"/>
    <property type="match status" value="1"/>
</dbReference>
<keyword evidence="2" id="KW-0808">Transferase</keyword>
<dbReference type="OrthoDB" id="9802525at2"/>
<reference evidence="2 3" key="2">
    <citation type="journal article" date="2016" name="Science">
        <title>A bacterium that degrades and assimilates poly(ethylene terephthalate).</title>
        <authorList>
            <person name="Yoshida S."/>
            <person name="Hiraga K."/>
            <person name="Takehana T."/>
            <person name="Taniguchi I."/>
            <person name="Yamaji H."/>
            <person name="Maeda Y."/>
            <person name="Toyohara K."/>
            <person name="Miyamoto K."/>
            <person name="Kimura Y."/>
            <person name="Oda K."/>
        </authorList>
    </citation>
    <scope>NUCLEOTIDE SEQUENCE [LARGE SCALE GENOMIC DNA]</scope>
    <source>
        <strain evidence="3">NBRC 110686 / TISTR 2288 / 201-F6</strain>
    </source>
</reference>
<dbReference type="PANTHER" id="PTHR45947">
    <property type="entry name" value="SULFOQUINOVOSYL TRANSFERASE SQD2"/>
    <property type="match status" value="1"/>
</dbReference>
<dbReference type="STRING" id="1547922.ISF6_2241"/>
<dbReference type="Gene3D" id="3.40.50.2000">
    <property type="entry name" value="Glycogen Phosphorylase B"/>
    <property type="match status" value="2"/>
</dbReference>
<evidence type="ECO:0000313" key="3">
    <source>
        <dbReference type="Proteomes" id="UP000037660"/>
    </source>
</evidence>
<keyword evidence="3" id="KW-1185">Reference proteome</keyword>
<proteinExistence type="predicted"/>
<sequence>MPPLSIACVTETYPPEVNGVALTVAQVVEGLRAQGHRVDLVRPWQPADADRPVAADECLRPGWPIPRYAELRMGSPNPLPLLARWRARRPDVVHIATEGPLGWAALQAARRLGLPVCSDFRTNFHQYGAHYGLGWLAGPIEAYLRRFHNRCGRTLVPTEAMRQTLAARGFQRVEVVGRGIDTQRFAPGHRSEALRAAWGVAPHERVMACVGRLAPEKNLDTVLRAYEAARRAQPGLRLLLVGDGPLRPALRARCPDALFAGTQHGEALAAHYASADLFVFASLTETYGNVVPEALASGLPVVAYGQAAAAELVVSGRNGRLAAPGDATAFIDAVIQVLGDEAGRQAMADAARRSVEARGWGTVVARIARLLAEEAGPAVGPRRPAGSLGATLPG</sequence>
<evidence type="ECO:0000313" key="2">
    <source>
        <dbReference type="EMBL" id="GAP36401.1"/>
    </source>
</evidence>
<dbReference type="RefSeq" id="WP_054020403.1">
    <property type="nucleotide sequence ID" value="NZ_BBYR01000035.1"/>
</dbReference>
<dbReference type="PANTHER" id="PTHR45947:SF3">
    <property type="entry name" value="SULFOQUINOVOSYL TRANSFERASE SQD2"/>
    <property type="match status" value="1"/>
</dbReference>
<dbReference type="Pfam" id="PF13692">
    <property type="entry name" value="Glyco_trans_1_4"/>
    <property type="match status" value="1"/>
</dbReference>
<dbReference type="Proteomes" id="UP000037660">
    <property type="component" value="Unassembled WGS sequence"/>
</dbReference>
<name>A0A0K8P192_PISS1</name>
<comment type="caution">
    <text evidence="2">The sequence shown here is derived from an EMBL/GenBank/DDBJ whole genome shotgun (WGS) entry which is preliminary data.</text>
</comment>
<protein>
    <submittedName>
        <fullName evidence="2">Glycosyltransferase</fullName>
    </submittedName>
</protein>
<dbReference type="GO" id="GO:0016757">
    <property type="term" value="F:glycosyltransferase activity"/>
    <property type="evidence" value="ECO:0007669"/>
    <property type="project" value="TreeGrafter"/>
</dbReference>